<dbReference type="EMBL" id="JADCKQ010000012">
    <property type="protein sequence ID" value="MBI1494855.1"/>
    <property type="molecule type" value="Genomic_DNA"/>
</dbReference>
<dbReference type="PANTHER" id="PTHR19375">
    <property type="entry name" value="HEAT SHOCK PROTEIN 70KDA"/>
    <property type="match status" value="1"/>
</dbReference>
<dbReference type="GO" id="GO:0005524">
    <property type="term" value="F:ATP binding"/>
    <property type="evidence" value="ECO:0007669"/>
    <property type="project" value="UniProtKB-KW"/>
</dbReference>
<dbReference type="Pfam" id="PF00012">
    <property type="entry name" value="HSP70"/>
    <property type="match status" value="2"/>
</dbReference>
<evidence type="ECO:0000256" key="1">
    <source>
        <dbReference type="ARBA" id="ARBA00007381"/>
    </source>
</evidence>
<gene>
    <name evidence="4" type="ORF">H1D41_14520</name>
</gene>
<evidence type="ECO:0000313" key="5">
    <source>
        <dbReference type="Proteomes" id="UP000640583"/>
    </source>
</evidence>
<comment type="caution">
    <text evidence="4">The sequence shown here is derived from an EMBL/GenBank/DDBJ whole genome shotgun (WGS) entry which is preliminary data.</text>
</comment>
<dbReference type="AlphaFoldDB" id="A0A8J7LKX6"/>
<dbReference type="SUPFAM" id="SSF53067">
    <property type="entry name" value="Actin-like ATPase domain"/>
    <property type="match status" value="2"/>
</dbReference>
<dbReference type="Proteomes" id="UP000640583">
    <property type="component" value="Unassembled WGS sequence"/>
</dbReference>
<dbReference type="InterPro" id="IPR013126">
    <property type="entry name" value="Hsp_70_fam"/>
</dbReference>
<dbReference type="Gene3D" id="3.30.420.40">
    <property type="match status" value="3"/>
</dbReference>
<sequence length="411" mass="44756">MTQTLGIDFGTSNSAAGISMNGRPFLIDVEAGENTLPTAVFFDFDSGKTLFGRQAERALINGDDGRYMRALKSILGTPLMHESRMMMGERITFVDIIARFLKRLKKRAEDLCYQDFDHALSGRPVLFHSSDPEKNAQALKDLTQCYLAAGFKSVDFMPEPEAAALAAGQKGDGLKLIVDIGGGTSDFTVFQNTLQGIDILASHGLRLGGTNFDRSISFDHVMHLFGKDSEIRKDFGAGTHAAPRAIFHDLATWQMIPFLYAPEVKRKVADLQRNAVDRPAYDRLMNVLDDHLGHDIAFAVERGKIQANMDGQGMINLATVERDLNQPLSAEMLTTSLTPHMGSLTSAVQETLTLAGCTPDQIDSVIFVGGSSLIKDISSTVKTTLPQATLHYNDAFTAIIDGLALATANPR</sequence>
<proteinExistence type="inferred from homology"/>
<organism evidence="4 5">
    <name type="scientific">Halocynthiibacter styelae</name>
    <dbReference type="NCBI Taxonomy" id="2761955"/>
    <lineage>
        <taxon>Bacteria</taxon>
        <taxon>Pseudomonadati</taxon>
        <taxon>Pseudomonadota</taxon>
        <taxon>Alphaproteobacteria</taxon>
        <taxon>Rhodobacterales</taxon>
        <taxon>Paracoccaceae</taxon>
        <taxon>Halocynthiibacter</taxon>
    </lineage>
</organism>
<dbReference type="InterPro" id="IPR018181">
    <property type="entry name" value="Heat_shock_70_CS"/>
</dbReference>
<evidence type="ECO:0000313" key="4">
    <source>
        <dbReference type="EMBL" id="MBI1494855.1"/>
    </source>
</evidence>
<dbReference type="RefSeq" id="WP_228849595.1">
    <property type="nucleotide sequence ID" value="NZ_JADCKQ010000012.1"/>
</dbReference>
<keyword evidence="5" id="KW-1185">Reference proteome</keyword>
<evidence type="ECO:0000256" key="3">
    <source>
        <dbReference type="ARBA" id="ARBA00022840"/>
    </source>
</evidence>
<reference evidence="4" key="1">
    <citation type="submission" date="2020-10" db="EMBL/GenBank/DDBJ databases">
        <title>Paenihalocynthiibacter styelae gen. nov., sp. nov., isolated from stalked sea squirt Styela clava.</title>
        <authorList>
            <person name="Kim Y.-O."/>
            <person name="Yoon J.-H."/>
        </authorList>
    </citation>
    <scope>NUCLEOTIDE SEQUENCE</scope>
    <source>
        <strain evidence="4">MYP1-1</strain>
    </source>
</reference>
<comment type="similarity">
    <text evidence="1">Belongs to the heat shock protein 70 family.</text>
</comment>
<keyword evidence="3" id="KW-0067">ATP-binding</keyword>
<name>A0A8J7LKX6_9RHOB</name>
<protein>
    <submittedName>
        <fullName evidence="4">Hsp70 family protein</fullName>
    </submittedName>
</protein>
<dbReference type="InterPro" id="IPR043129">
    <property type="entry name" value="ATPase_NBD"/>
</dbReference>
<dbReference type="GO" id="GO:0140662">
    <property type="term" value="F:ATP-dependent protein folding chaperone"/>
    <property type="evidence" value="ECO:0007669"/>
    <property type="project" value="InterPro"/>
</dbReference>
<evidence type="ECO:0000256" key="2">
    <source>
        <dbReference type="ARBA" id="ARBA00022741"/>
    </source>
</evidence>
<dbReference type="PRINTS" id="PR00301">
    <property type="entry name" value="HEATSHOCK70"/>
</dbReference>
<dbReference type="Gene3D" id="3.90.640.10">
    <property type="entry name" value="Actin, Chain A, domain 4"/>
    <property type="match status" value="2"/>
</dbReference>
<accession>A0A8J7LKX6</accession>
<dbReference type="PROSITE" id="PS00329">
    <property type="entry name" value="HSP70_2"/>
    <property type="match status" value="1"/>
</dbReference>
<keyword evidence="2" id="KW-0547">Nucleotide-binding</keyword>